<evidence type="ECO:0000313" key="1">
    <source>
        <dbReference type="EMBL" id="KAG1367959.1"/>
    </source>
</evidence>
<organism evidence="1 2">
    <name type="scientific">Cocos nucifera</name>
    <name type="common">Coconut palm</name>
    <dbReference type="NCBI Taxonomy" id="13894"/>
    <lineage>
        <taxon>Eukaryota</taxon>
        <taxon>Viridiplantae</taxon>
        <taxon>Streptophyta</taxon>
        <taxon>Embryophyta</taxon>
        <taxon>Tracheophyta</taxon>
        <taxon>Spermatophyta</taxon>
        <taxon>Magnoliopsida</taxon>
        <taxon>Liliopsida</taxon>
        <taxon>Arecaceae</taxon>
        <taxon>Arecoideae</taxon>
        <taxon>Cocoseae</taxon>
        <taxon>Attaleinae</taxon>
        <taxon>Cocos</taxon>
    </lineage>
</organism>
<dbReference type="Proteomes" id="UP000797356">
    <property type="component" value="Chromosome 14"/>
</dbReference>
<proteinExistence type="predicted"/>
<reference evidence="1" key="2">
    <citation type="submission" date="2019-07" db="EMBL/GenBank/DDBJ databases">
        <authorList>
            <person name="Yang Y."/>
            <person name="Bocs S."/>
            <person name="Baudouin L."/>
        </authorList>
    </citation>
    <scope>NUCLEOTIDE SEQUENCE</scope>
    <source>
        <tissue evidence="1">Spear leaf of Hainan Tall coconut</tissue>
    </source>
</reference>
<keyword evidence="2" id="KW-1185">Reference proteome</keyword>
<dbReference type="AlphaFoldDB" id="A0A8K0NBY7"/>
<comment type="caution">
    <text evidence="1">The sequence shown here is derived from an EMBL/GenBank/DDBJ whole genome shotgun (WGS) entry which is preliminary data.</text>
</comment>
<gene>
    <name evidence="1" type="ORF">COCNU_14G004270</name>
</gene>
<dbReference type="EMBL" id="CM017885">
    <property type="protein sequence ID" value="KAG1367959.1"/>
    <property type="molecule type" value="Genomic_DNA"/>
</dbReference>
<evidence type="ECO:0000313" key="2">
    <source>
        <dbReference type="Proteomes" id="UP000797356"/>
    </source>
</evidence>
<sequence>METDPSPWRMASPSWFPVYGNPSRFHLLGYEATERSRRSWRKLLKRLLKGGKNICCSKPLAFGYDAVSYAKNFDDGCCNERCG</sequence>
<name>A0A8K0NBY7_COCNU</name>
<accession>A0A8K0NBY7</accession>
<protein>
    <submittedName>
        <fullName evidence="1">Uncharacterized protein</fullName>
    </submittedName>
</protein>
<reference evidence="1" key="1">
    <citation type="journal article" date="2017" name="Gigascience">
        <title>The genome draft of coconut (Cocos nucifera).</title>
        <authorList>
            <person name="Xiao Y."/>
            <person name="Xu P."/>
            <person name="Fan H."/>
            <person name="Baudouin L."/>
            <person name="Xia W."/>
            <person name="Bocs S."/>
            <person name="Xu J."/>
            <person name="Li Q."/>
            <person name="Guo A."/>
            <person name="Zhou L."/>
            <person name="Li J."/>
            <person name="Wu Y."/>
            <person name="Ma Z."/>
            <person name="Armero A."/>
            <person name="Issali A.E."/>
            <person name="Liu N."/>
            <person name="Peng M."/>
            <person name="Yang Y."/>
        </authorList>
    </citation>
    <scope>NUCLEOTIDE SEQUENCE</scope>
    <source>
        <tissue evidence="1">Spear leaf of Hainan Tall coconut</tissue>
    </source>
</reference>
<dbReference type="OrthoDB" id="692779at2759"/>